<dbReference type="Pfam" id="PF02321">
    <property type="entry name" value="OEP"/>
    <property type="match status" value="1"/>
</dbReference>
<evidence type="ECO:0000256" key="3">
    <source>
        <dbReference type="ARBA" id="ARBA00022448"/>
    </source>
</evidence>
<dbReference type="InterPro" id="IPR003423">
    <property type="entry name" value="OMP_efflux"/>
</dbReference>
<keyword evidence="5" id="KW-0812">Transmembrane</keyword>
<organism evidence="9">
    <name type="scientific">uncultured Flavobacteriia bacterium</name>
    <dbReference type="NCBI Taxonomy" id="212695"/>
    <lineage>
        <taxon>Bacteria</taxon>
        <taxon>Pseudomonadati</taxon>
        <taxon>Bacteroidota</taxon>
        <taxon>Flavobacteriia</taxon>
        <taxon>environmental samples</taxon>
    </lineage>
</organism>
<comment type="similarity">
    <text evidence="2">Belongs to the outer membrane factor (OMF) (TC 1.B.17) family.</text>
</comment>
<keyword evidence="3" id="KW-0813">Transport</keyword>
<reference evidence="9" key="1">
    <citation type="journal article" date="2012" name="Environ. Microbiol.">
        <title>Genomic content of uncultured Bacteroidetes from contrasting oceanic provinces in the North Atlantic Ocean.</title>
        <authorList>
            <person name="Gomez-Pereira P.R."/>
            <person name="Schuler M."/>
            <person name="Fuchs B.M."/>
            <person name="Bennke C."/>
            <person name="Teeling H."/>
            <person name="Waldmann J."/>
            <person name="Richter M."/>
            <person name="Barbe V."/>
            <person name="Bataille E."/>
            <person name="Glockner F.O."/>
            <person name="Amann R."/>
        </authorList>
    </citation>
    <scope>NUCLEOTIDE SEQUENCE</scope>
</reference>
<evidence type="ECO:0000256" key="2">
    <source>
        <dbReference type="ARBA" id="ARBA00007613"/>
    </source>
</evidence>
<keyword evidence="7" id="KW-0998">Cell outer membrane</keyword>
<evidence type="ECO:0000256" key="4">
    <source>
        <dbReference type="ARBA" id="ARBA00022452"/>
    </source>
</evidence>
<feature type="chain" id="PRO_5003606259" evidence="8">
    <location>
        <begin position="20"/>
        <end position="471"/>
    </location>
</feature>
<keyword evidence="8" id="KW-0732">Signal</keyword>
<comment type="subcellular location">
    <subcellularLocation>
        <location evidence="1">Cell outer membrane</location>
    </subcellularLocation>
</comment>
<gene>
    <name evidence="9" type="ORF">VIS_S3CHB70017</name>
</gene>
<dbReference type="InterPro" id="IPR051906">
    <property type="entry name" value="TolC-like"/>
</dbReference>
<dbReference type="GO" id="GO:1990281">
    <property type="term" value="C:efflux pump complex"/>
    <property type="evidence" value="ECO:0007669"/>
    <property type="project" value="TreeGrafter"/>
</dbReference>
<evidence type="ECO:0000256" key="1">
    <source>
        <dbReference type="ARBA" id="ARBA00004442"/>
    </source>
</evidence>
<dbReference type="PANTHER" id="PTHR30026:SF20">
    <property type="entry name" value="OUTER MEMBRANE PROTEIN TOLC"/>
    <property type="match status" value="1"/>
</dbReference>
<name>H6RG95_9BACT</name>
<feature type="signal peptide" evidence="8">
    <location>
        <begin position="1"/>
        <end position="19"/>
    </location>
</feature>
<evidence type="ECO:0000256" key="6">
    <source>
        <dbReference type="ARBA" id="ARBA00023136"/>
    </source>
</evidence>
<evidence type="ECO:0000256" key="8">
    <source>
        <dbReference type="SAM" id="SignalP"/>
    </source>
</evidence>
<dbReference type="GO" id="GO:0015288">
    <property type="term" value="F:porin activity"/>
    <property type="evidence" value="ECO:0007669"/>
    <property type="project" value="TreeGrafter"/>
</dbReference>
<dbReference type="Gene3D" id="1.20.1600.10">
    <property type="entry name" value="Outer membrane efflux proteins (OEP)"/>
    <property type="match status" value="1"/>
</dbReference>
<keyword evidence="6" id="KW-0472">Membrane</keyword>
<dbReference type="GO" id="GO:0009279">
    <property type="term" value="C:cell outer membrane"/>
    <property type="evidence" value="ECO:0007669"/>
    <property type="project" value="UniProtKB-SubCell"/>
</dbReference>
<protein>
    <submittedName>
        <fullName evidence="9">Outer membrane efflux protein</fullName>
    </submittedName>
</protein>
<dbReference type="SUPFAM" id="SSF56954">
    <property type="entry name" value="Outer membrane efflux proteins (OEP)"/>
    <property type="match status" value="1"/>
</dbReference>
<dbReference type="GO" id="GO:0015562">
    <property type="term" value="F:efflux transmembrane transporter activity"/>
    <property type="evidence" value="ECO:0007669"/>
    <property type="project" value="InterPro"/>
</dbReference>
<accession>H6RG95</accession>
<evidence type="ECO:0000256" key="7">
    <source>
        <dbReference type="ARBA" id="ARBA00023237"/>
    </source>
</evidence>
<sequence>MKKIAVQIILCCIFTALSAQEKWSFEECVNYALDNNLNVSQSKLNIEYATNNVLQNKMDIYTPNINVNVVEGFNFANSVDPLTFQFIQQSTNSTTLGMFIDFTLFQGLNRMMNLKASTLELTATQLDQMEMENSTKLILANHYLNALLAKEALQIAQEQQILTLNQYTNTMELVKVGELAKGDQYEVEAQIANDEVNVITAENTLQNALNQIKFVLQLDPFQAFDIEDLKSQEITMDEQLTDIGVLAENAVNALPNVKSAELRQQAALFKLKAARGSLSPSISVSGYLGSNYFSASQKQVGETLVTTPIGFVSGSNDIVFSSFQQPIFSDKSFGMQVSDNFNQNIRINLNIPLFGKWQRMIAIDNAKLGILQSDFEVKTKQNSLNQDIFTAQTSLSAAAKQFNANKKNLEAATVAFSYAEEKFNFGIINTYEFETAKNRLLSAQIGLAQSKFEYLFRKAIVRFYETGELTF</sequence>
<dbReference type="EMBL" id="FO117597">
    <property type="protein sequence ID" value="CCG00056.1"/>
    <property type="molecule type" value="Genomic_DNA"/>
</dbReference>
<keyword evidence="4" id="KW-1134">Transmembrane beta strand</keyword>
<proteinExistence type="inferred from homology"/>
<dbReference type="PANTHER" id="PTHR30026">
    <property type="entry name" value="OUTER MEMBRANE PROTEIN TOLC"/>
    <property type="match status" value="1"/>
</dbReference>
<reference evidence="9" key="2">
    <citation type="submission" date="2012-02" db="EMBL/GenBank/DDBJ databases">
        <authorList>
            <person name="Genoscope - CEA"/>
        </authorList>
    </citation>
    <scope>NUCLEOTIDE SEQUENCE</scope>
</reference>
<evidence type="ECO:0000256" key="5">
    <source>
        <dbReference type="ARBA" id="ARBA00022692"/>
    </source>
</evidence>
<evidence type="ECO:0000313" key="9">
    <source>
        <dbReference type="EMBL" id="CCG00056.1"/>
    </source>
</evidence>
<dbReference type="AlphaFoldDB" id="H6RG95"/>